<dbReference type="EMBL" id="AWNG01000021">
    <property type="protein sequence ID" value="EST40251.1"/>
    <property type="molecule type" value="Genomic_DNA"/>
</dbReference>
<dbReference type="AlphaFoldDB" id="V6L960"/>
<reference evidence="1 2" key="1">
    <citation type="journal article" date="2013" name="Genome Announc.">
        <title>Draft Genome Sequence of Strain X47-2AL, a Feline Helicobacter pylori Isolate.</title>
        <authorList>
            <person name="Veyrier F.J."/>
            <person name="Ecobichon C."/>
            <person name="Boneca I.G."/>
        </authorList>
    </citation>
    <scope>NUCLEOTIDE SEQUENCE [LARGE SCALE GENOMIC DNA]</scope>
    <source>
        <strain evidence="1 2">X47-2AL</strain>
    </source>
</reference>
<sequence length="35" mass="4587">MFIFLKFKAFIRDWYFILKQNFKNKRLFWRLLSIN</sequence>
<organism evidence="1 2">
    <name type="scientific">Helicobacter pylori X47-2AL</name>
    <dbReference type="NCBI Taxonomy" id="1386083"/>
    <lineage>
        <taxon>Bacteria</taxon>
        <taxon>Pseudomonadati</taxon>
        <taxon>Campylobacterota</taxon>
        <taxon>Epsilonproteobacteria</taxon>
        <taxon>Campylobacterales</taxon>
        <taxon>Helicobacteraceae</taxon>
        <taxon>Helicobacter</taxon>
    </lineage>
</organism>
<gene>
    <name evidence="1" type="ORF">N871_05945</name>
</gene>
<dbReference type="Proteomes" id="UP000017937">
    <property type="component" value="Unassembled WGS sequence"/>
</dbReference>
<accession>V6L960</accession>
<comment type="caution">
    <text evidence="1">The sequence shown here is derived from an EMBL/GenBank/DDBJ whole genome shotgun (WGS) entry which is preliminary data.</text>
</comment>
<protein>
    <submittedName>
        <fullName evidence="1">Uncharacterized protein</fullName>
    </submittedName>
</protein>
<name>V6L960_HELPX</name>
<proteinExistence type="predicted"/>
<evidence type="ECO:0000313" key="2">
    <source>
        <dbReference type="Proteomes" id="UP000017937"/>
    </source>
</evidence>
<evidence type="ECO:0000313" key="1">
    <source>
        <dbReference type="EMBL" id="EST40251.1"/>
    </source>
</evidence>